<evidence type="ECO:0000313" key="1">
    <source>
        <dbReference type="EMBL" id="QMV67676.1"/>
    </source>
</evidence>
<reference evidence="1 2" key="1">
    <citation type="journal article" date="2020" name="G3 (Bethesda)">
        <title>CeMbio - The Caenorhabditis elegans Microbiome Resource.</title>
        <authorList>
            <person name="Dirksen P."/>
            <person name="Assie A."/>
            <person name="Zimmermann J."/>
            <person name="Zhang F."/>
            <person name="Tietje A.M."/>
            <person name="Marsh S.A."/>
            <person name="Felix M.A."/>
            <person name="Shapira M."/>
            <person name="Kaleta C."/>
            <person name="Schulenburg H."/>
            <person name="Samuel B."/>
        </authorList>
    </citation>
    <scope>NUCLEOTIDE SEQUENCE [LARGE SCALE GENOMIC DNA]</scope>
    <source>
        <strain evidence="1 2">BIGb0170</strain>
    </source>
</reference>
<dbReference type="EMBL" id="CP058555">
    <property type="protein sequence ID" value="QMV67676.1"/>
    <property type="molecule type" value="Genomic_DNA"/>
</dbReference>
<evidence type="ECO:0000313" key="2">
    <source>
        <dbReference type="Proteomes" id="UP000515450"/>
    </source>
</evidence>
<dbReference type="RefSeq" id="WP_182332106.1">
    <property type="nucleotide sequence ID" value="NZ_CP058555.1"/>
</dbReference>
<accession>A0A7G5E101</accession>
<organism evidence="1 2">
    <name type="scientific">Sphingobacterium paramultivorum</name>
    <dbReference type="NCBI Taxonomy" id="2886510"/>
    <lineage>
        <taxon>Bacteria</taxon>
        <taxon>Pseudomonadati</taxon>
        <taxon>Bacteroidota</taxon>
        <taxon>Sphingobacteriia</taxon>
        <taxon>Sphingobacteriales</taxon>
        <taxon>Sphingobacteriaceae</taxon>
        <taxon>Sphingobacterium</taxon>
    </lineage>
</organism>
<gene>
    <name evidence="1" type="ORF">HS960_08430</name>
</gene>
<name>A0A7G5E101_9SPHI</name>
<sequence>MEQTFDYKHELLNRQMALRAKIEESPIAGEIKMSYGLDFYQEEVRSMGLAMIRDGWDMEGEQLILQYVHEHYPTRSRDELIWINKMMHYLEVITDTFIDNLHAEGYRWLQGNVDMPNEHAIFYPVHDLDAFGKLAQELGLNTLVDLKIPNPLEQLPGWIYYRSGSK</sequence>
<dbReference type="AlphaFoldDB" id="A0A7G5E101"/>
<dbReference type="Proteomes" id="UP000515450">
    <property type="component" value="Chromosome"/>
</dbReference>
<protein>
    <submittedName>
        <fullName evidence="1">Uncharacterized protein</fullName>
    </submittedName>
</protein>
<proteinExistence type="predicted"/>
<keyword evidence="2" id="KW-1185">Reference proteome</keyword>